<dbReference type="EMBL" id="JACEZS010000008">
    <property type="protein sequence ID" value="MBA5605847.1"/>
    <property type="molecule type" value="Genomic_DNA"/>
</dbReference>
<dbReference type="Gene3D" id="2.130.10.10">
    <property type="entry name" value="YVTN repeat-like/Quinoprotein amine dehydrogenase"/>
    <property type="match status" value="1"/>
</dbReference>
<comment type="caution">
    <text evidence="1">The sequence shown here is derived from an EMBL/GenBank/DDBJ whole genome shotgun (WGS) entry which is preliminary data.</text>
</comment>
<reference evidence="1 2" key="1">
    <citation type="submission" date="2020-07" db="EMBL/GenBank/DDBJ databases">
        <title>Novel species isolated from subtropical streams in China.</title>
        <authorList>
            <person name="Lu H."/>
        </authorList>
    </citation>
    <scope>NUCLEOTIDE SEQUENCE [LARGE SCALE GENOMIC DNA]</scope>
    <source>
        <strain evidence="1 2">FT3S</strain>
    </source>
</reference>
<dbReference type="InterPro" id="IPR015943">
    <property type="entry name" value="WD40/YVTN_repeat-like_dom_sf"/>
</dbReference>
<gene>
    <name evidence="1" type="ORF">H3H36_10790</name>
</gene>
<dbReference type="SUPFAM" id="SSF50969">
    <property type="entry name" value="YVTN repeat-like/Quinoprotein amine dehydrogenase"/>
    <property type="match status" value="1"/>
</dbReference>
<accession>A0A7W2EHE5</accession>
<sequence length="135" mass="14265">MAPSANYFSVGFNATPYHQVFSRSGDTFSAFGSPAAVLYGDSGGFSADGRFLAFRDSGGIRVFRITGTGLTLLETISCSGRGYDTKFSPDGRYLLTVDSSGAPYAKLFNGMHKTPIISTDSSAVQVATSYVRTGL</sequence>
<organism evidence="1 2">
    <name type="scientific">Rugamonas fusca</name>
    <dbReference type="NCBI Taxonomy" id="2758568"/>
    <lineage>
        <taxon>Bacteria</taxon>
        <taxon>Pseudomonadati</taxon>
        <taxon>Pseudomonadota</taxon>
        <taxon>Betaproteobacteria</taxon>
        <taxon>Burkholderiales</taxon>
        <taxon>Oxalobacteraceae</taxon>
        <taxon>Telluria group</taxon>
        <taxon>Rugamonas</taxon>
    </lineage>
</organism>
<protein>
    <submittedName>
        <fullName evidence="1">Uncharacterized protein</fullName>
    </submittedName>
</protein>
<dbReference type="InterPro" id="IPR011044">
    <property type="entry name" value="Quino_amine_DH_bsu"/>
</dbReference>
<proteinExistence type="predicted"/>
<evidence type="ECO:0000313" key="2">
    <source>
        <dbReference type="Proteomes" id="UP000566711"/>
    </source>
</evidence>
<dbReference type="Proteomes" id="UP000566711">
    <property type="component" value="Unassembled WGS sequence"/>
</dbReference>
<name>A0A7W2EHE5_9BURK</name>
<evidence type="ECO:0000313" key="1">
    <source>
        <dbReference type="EMBL" id="MBA5605847.1"/>
    </source>
</evidence>
<dbReference type="AlphaFoldDB" id="A0A7W2EHE5"/>
<keyword evidence="2" id="KW-1185">Reference proteome</keyword>